<evidence type="ECO:0000256" key="7">
    <source>
        <dbReference type="SAM" id="Phobius"/>
    </source>
</evidence>
<keyword evidence="5 7" id="KW-1133">Transmembrane helix</keyword>
<keyword evidence="6 7" id="KW-0472">Membrane</keyword>
<gene>
    <name evidence="9" type="ORF">FC83_GL000961</name>
</gene>
<sequence length="229" mass="25191">MMRFFWLFQLEWCLRLIVAAICGGLVGFERKARLKTAGTRTHMLVAVGSALFMLVSKYGFFDVLNRTNMALDPSRIAAQVVSGIGFIGAGTILTRHHQIDGLTTAAGLWATAAIGLAIGADMYVIGIAGTLCILTTQTMVRHIKALRNSSRYLLQLQVTMTGQLQEMDKLPQQLADLGCATIKMAILSYNPKNYTLSLMIKLKKHTDPTTFIRKMSALSHVKSIDVIDL</sequence>
<name>X0PHL4_9LACO</name>
<evidence type="ECO:0000313" key="10">
    <source>
        <dbReference type="Proteomes" id="UP000051236"/>
    </source>
</evidence>
<dbReference type="STRING" id="1423734.FC83_GL000961"/>
<keyword evidence="10" id="KW-1185">Reference proteome</keyword>
<dbReference type="InterPro" id="IPR049177">
    <property type="entry name" value="MgtC_SapB_SrpB_YhiD_N"/>
</dbReference>
<evidence type="ECO:0000256" key="4">
    <source>
        <dbReference type="ARBA" id="ARBA00022692"/>
    </source>
</evidence>
<dbReference type="PANTHER" id="PTHR33778:SF1">
    <property type="entry name" value="MAGNESIUM TRANSPORTER YHID-RELATED"/>
    <property type="match status" value="1"/>
</dbReference>
<evidence type="ECO:0000256" key="2">
    <source>
        <dbReference type="ARBA" id="ARBA00009298"/>
    </source>
</evidence>
<evidence type="ECO:0000313" key="9">
    <source>
        <dbReference type="EMBL" id="KRM35563.1"/>
    </source>
</evidence>
<protein>
    <submittedName>
        <fullName evidence="9">MgtC family magnesium (Mg2+) transporter-C</fullName>
    </submittedName>
</protein>
<proteinExistence type="inferred from homology"/>
<feature type="transmembrane region" description="Helical" evidence="7">
    <location>
        <begin position="76"/>
        <end position="94"/>
    </location>
</feature>
<comment type="similarity">
    <text evidence="2">Belongs to the MgtC/SapB family.</text>
</comment>
<dbReference type="PRINTS" id="PR01837">
    <property type="entry name" value="MGTCSAPBPROT"/>
</dbReference>
<evidence type="ECO:0000259" key="8">
    <source>
        <dbReference type="Pfam" id="PF02308"/>
    </source>
</evidence>
<evidence type="ECO:0000256" key="3">
    <source>
        <dbReference type="ARBA" id="ARBA00022475"/>
    </source>
</evidence>
<feature type="transmembrane region" description="Helical" evidence="7">
    <location>
        <begin position="43"/>
        <end position="64"/>
    </location>
</feature>
<reference evidence="9 10" key="1">
    <citation type="journal article" date="2015" name="Genome Announc.">
        <title>Expanding the biotechnology potential of lactobacilli through comparative genomics of 213 strains and associated genera.</title>
        <authorList>
            <person name="Sun Z."/>
            <person name="Harris H.M."/>
            <person name="McCann A."/>
            <person name="Guo C."/>
            <person name="Argimon S."/>
            <person name="Zhang W."/>
            <person name="Yang X."/>
            <person name="Jeffery I.B."/>
            <person name="Cooney J.C."/>
            <person name="Kagawa T.F."/>
            <person name="Liu W."/>
            <person name="Song Y."/>
            <person name="Salvetti E."/>
            <person name="Wrobel A."/>
            <person name="Rasinkangas P."/>
            <person name="Parkhill J."/>
            <person name="Rea M.C."/>
            <person name="O'Sullivan O."/>
            <person name="Ritari J."/>
            <person name="Douillard F.P."/>
            <person name="Paul Ross R."/>
            <person name="Yang R."/>
            <person name="Briner A.E."/>
            <person name="Felis G.E."/>
            <person name="de Vos W.M."/>
            <person name="Barrangou R."/>
            <person name="Klaenhammer T.R."/>
            <person name="Caufield P.W."/>
            <person name="Cui Y."/>
            <person name="Zhang H."/>
            <person name="O'Toole P.W."/>
        </authorList>
    </citation>
    <scope>NUCLEOTIDE SEQUENCE [LARGE SCALE GENOMIC DNA]</scope>
    <source>
        <strain evidence="9 10">DSM 18527</strain>
    </source>
</reference>
<dbReference type="PATRIC" id="fig|1423734.3.peg.975"/>
<evidence type="ECO:0000256" key="6">
    <source>
        <dbReference type="ARBA" id="ARBA00023136"/>
    </source>
</evidence>
<dbReference type="PANTHER" id="PTHR33778">
    <property type="entry name" value="PROTEIN MGTC"/>
    <property type="match status" value="1"/>
</dbReference>
<evidence type="ECO:0000256" key="1">
    <source>
        <dbReference type="ARBA" id="ARBA00004651"/>
    </source>
</evidence>
<dbReference type="Pfam" id="PF02308">
    <property type="entry name" value="MgtC"/>
    <property type="match status" value="1"/>
</dbReference>
<dbReference type="EMBL" id="AZGA01000014">
    <property type="protein sequence ID" value="KRM35563.1"/>
    <property type="molecule type" value="Genomic_DNA"/>
</dbReference>
<evidence type="ECO:0000256" key="5">
    <source>
        <dbReference type="ARBA" id="ARBA00022989"/>
    </source>
</evidence>
<organism evidence="9 10">
    <name type="scientific">Agrilactobacillus composti DSM 18527 = JCM 14202</name>
    <dbReference type="NCBI Taxonomy" id="1423734"/>
    <lineage>
        <taxon>Bacteria</taxon>
        <taxon>Bacillati</taxon>
        <taxon>Bacillota</taxon>
        <taxon>Bacilli</taxon>
        <taxon>Lactobacillales</taxon>
        <taxon>Lactobacillaceae</taxon>
        <taxon>Agrilactobacillus</taxon>
    </lineage>
</organism>
<dbReference type="Proteomes" id="UP000051236">
    <property type="component" value="Unassembled WGS sequence"/>
</dbReference>
<comment type="subcellular location">
    <subcellularLocation>
        <location evidence="1">Cell membrane</location>
        <topology evidence="1">Multi-pass membrane protein</topology>
    </subcellularLocation>
</comment>
<dbReference type="GO" id="GO:0005886">
    <property type="term" value="C:plasma membrane"/>
    <property type="evidence" value="ECO:0007669"/>
    <property type="project" value="UniProtKB-SubCell"/>
</dbReference>
<dbReference type="AlphaFoldDB" id="X0PHL4"/>
<dbReference type="eggNOG" id="COG1285">
    <property type="taxonomic scope" value="Bacteria"/>
</dbReference>
<feature type="domain" description="MgtC/SapB/SrpB/YhiD N-terminal" evidence="8">
    <location>
        <begin position="16"/>
        <end position="144"/>
    </location>
</feature>
<keyword evidence="4 7" id="KW-0812">Transmembrane</keyword>
<accession>X0PHL4</accession>
<feature type="transmembrane region" description="Helical" evidence="7">
    <location>
        <begin position="106"/>
        <end position="134"/>
    </location>
</feature>
<keyword evidence="3" id="KW-1003">Cell membrane</keyword>
<dbReference type="InterPro" id="IPR003416">
    <property type="entry name" value="MgtC/SapB/SrpB/YhiD_fam"/>
</dbReference>
<comment type="caution">
    <text evidence="9">The sequence shown here is derived from an EMBL/GenBank/DDBJ whole genome shotgun (WGS) entry which is preliminary data.</text>
</comment>